<feature type="compositionally biased region" description="Acidic residues" evidence="1">
    <location>
        <begin position="65"/>
        <end position="93"/>
    </location>
</feature>
<keyword evidence="3" id="KW-1185">Reference proteome</keyword>
<protein>
    <submittedName>
        <fullName evidence="2">Uncharacterized protein</fullName>
    </submittedName>
</protein>
<accession>A0A452ZHI1</accession>
<dbReference type="AlphaFoldDB" id="A0A452ZHI1"/>
<dbReference type="Proteomes" id="UP000015105">
    <property type="component" value="Chromosome 1D"/>
</dbReference>
<reference evidence="2" key="3">
    <citation type="journal article" date="2017" name="Nature">
        <title>Genome sequence of the progenitor of the wheat D genome Aegilops tauschii.</title>
        <authorList>
            <person name="Luo M.C."/>
            <person name="Gu Y.Q."/>
            <person name="Puiu D."/>
            <person name="Wang H."/>
            <person name="Twardziok S.O."/>
            <person name="Deal K.R."/>
            <person name="Huo N."/>
            <person name="Zhu T."/>
            <person name="Wang L."/>
            <person name="Wang Y."/>
            <person name="McGuire P.E."/>
            <person name="Liu S."/>
            <person name="Long H."/>
            <person name="Ramasamy R.K."/>
            <person name="Rodriguez J.C."/>
            <person name="Van S.L."/>
            <person name="Yuan L."/>
            <person name="Wang Z."/>
            <person name="Xia Z."/>
            <person name="Xiao L."/>
            <person name="Anderson O.D."/>
            <person name="Ouyang S."/>
            <person name="Liang Y."/>
            <person name="Zimin A.V."/>
            <person name="Pertea G."/>
            <person name="Qi P."/>
            <person name="Bennetzen J.L."/>
            <person name="Dai X."/>
            <person name="Dawson M.W."/>
            <person name="Muller H.G."/>
            <person name="Kugler K."/>
            <person name="Rivarola-Duarte L."/>
            <person name="Spannagl M."/>
            <person name="Mayer K.F.X."/>
            <person name="Lu F.H."/>
            <person name="Bevan M.W."/>
            <person name="Leroy P."/>
            <person name="Li P."/>
            <person name="You F.M."/>
            <person name="Sun Q."/>
            <person name="Liu Z."/>
            <person name="Lyons E."/>
            <person name="Wicker T."/>
            <person name="Salzberg S.L."/>
            <person name="Devos K.M."/>
            <person name="Dvorak J."/>
        </authorList>
    </citation>
    <scope>NUCLEOTIDE SEQUENCE [LARGE SCALE GENOMIC DNA]</scope>
    <source>
        <strain evidence="2">cv. AL8/78</strain>
    </source>
</reference>
<evidence type="ECO:0000313" key="2">
    <source>
        <dbReference type="EnsemblPlants" id="AET1Gv20784200.1"/>
    </source>
</evidence>
<dbReference type="EnsemblPlants" id="AET1Gv20784200.1">
    <property type="protein sequence ID" value="AET1Gv20784200.1"/>
    <property type="gene ID" value="AET1Gv20784200"/>
</dbReference>
<evidence type="ECO:0000256" key="1">
    <source>
        <dbReference type="SAM" id="MobiDB-lite"/>
    </source>
</evidence>
<organism evidence="2 3">
    <name type="scientific">Aegilops tauschii subsp. strangulata</name>
    <name type="common">Goatgrass</name>
    <dbReference type="NCBI Taxonomy" id="200361"/>
    <lineage>
        <taxon>Eukaryota</taxon>
        <taxon>Viridiplantae</taxon>
        <taxon>Streptophyta</taxon>
        <taxon>Embryophyta</taxon>
        <taxon>Tracheophyta</taxon>
        <taxon>Spermatophyta</taxon>
        <taxon>Magnoliopsida</taxon>
        <taxon>Liliopsida</taxon>
        <taxon>Poales</taxon>
        <taxon>Poaceae</taxon>
        <taxon>BOP clade</taxon>
        <taxon>Pooideae</taxon>
        <taxon>Triticodae</taxon>
        <taxon>Triticeae</taxon>
        <taxon>Triticinae</taxon>
        <taxon>Aegilops</taxon>
    </lineage>
</organism>
<proteinExistence type="predicted"/>
<reference evidence="3" key="1">
    <citation type="journal article" date="2014" name="Science">
        <title>Ancient hybridizations among the ancestral genomes of bread wheat.</title>
        <authorList>
            <consortium name="International Wheat Genome Sequencing Consortium,"/>
            <person name="Marcussen T."/>
            <person name="Sandve S.R."/>
            <person name="Heier L."/>
            <person name="Spannagl M."/>
            <person name="Pfeifer M."/>
            <person name="Jakobsen K.S."/>
            <person name="Wulff B.B."/>
            <person name="Steuernagel B."/>
            <person name="Mayer K.F."/>
            <person name="Olsen O.A."/>
        </authorList>
    </citation>
    <scope>NUCLEOTIDE SEQUENCE [LARGE SCALE GENOMIC DNA]</scope>
    <source>
        <strain evidence="3">cv. AL8/78</strain>
    </source>
</reference>
<name>A0A452ZHI1_AEGTS</name>
<feature type="region of interest" description="Disordered" evidence="1">
    <location>
        <begin position="1"/>
        <end position="103"/>
    </location>
</feature>
<dbReference type="Gramene" id="AET1Gv20784200.1">
    <property type="protein sequence ID" value="AET1Gv20784200.1"/>
    <property type="gene ID" value="AET1Gv20784200"/>
</dbReference>
<evidence type="ECO:0000313" key="3">
    <source>
        <dbReference type="Proteomes" id="UP000015105"/>
    </source>
</evidence>
<sequence>TLALIPSAPTMAVKGKGKQIATDDPGSSSGSKRRGAGRGGAGPSSSSAKRRRGRSGVLQFVDDAAGVDDEYEEDEEEEEEEEAEELQDDLDDGTEPRIGFPEAANPTRVGWVALISWFGWGLGFGAMHSPLCFDVLVRSMC</sequence>
<reference evidence="3" key="2">
    <citation type="journal article" date="2017" name="Nat. Plants">
        <title>The Aegilops tauschii genome reveals multiple impacts of transposons.</title>
        <authorList>
            <person name="Zhao G."/>
            <person name="Zou C."/>
            <person name="Li K."/>
            <person name="Wang K."/>
            <person name="Li T."/>
            <person name="Gao L."/>
            <person name="Zhang X."/>
            <person name="Wang H."/>
            <person name="Yang Z."/>
            <person name="Liu X."/>
            <person name="Jiang W."/>
            <person name="Mao L."/>
            <person name="Kong X."/>
            <person name="Jiao Y."/>
            <person name="Jia J."/>
        </authorList>
    </citation>
    <scope>NUCLEOTIDE SEQUENCE [LARGE SCALE GENOMIC DNA]</scope>
    <source>
        <strain evidence="3">cv. AL8/78</strain>
    </source>
</reference>
<reference evidence="2" key="4">
    <citation type="submission" date="2019-03" db="UniProtKB">
        <authorList>
            <consortium name="EnsemblPlants"/>
        </authorList>
    </citation>
    <scope>IDENTIFICATION</scope>
</reference>
<reference evidence="2" key="5">
    <citation type="journal article" date="2021" name="G3 (Bethesda)">
        <title>Aegilops tauschii genome assembly Aet v5.0 features greater sequence contiguity and improved annotation.</title>
        <authorList>
            <person name="Wang L."/>
            <person name="Zhu T."/>
            <person name="Rodriguez J.C."/>
            <person name="Deal K.R."/>
            <person name="Dubcovsky J."/>
            <person name="McGuire P.E."/>
            <person name="Lux T."/>
            <person name="Spannagl M."/>
            <person name="Mayer K.F.X."/>
            <person name="Baldrich P."/>
            <person name="Meyers B.C."/>
            <person name="Huo N."/>
            <person name="Gu Y.Q."/>
            <person name="Zhou H."/>
            <person name="Devos K.M."/>
            <person name="Bennetzen J.L."/>
            <person name="Unver T."/>
            <person name="Budak H."/>
            <person name="Gulick P.J."/>
            <person name="Galiba G."/>
            <person name="Kalapos B."/>
            <person name="Nelson D.R."/>
            <person name="Li P."/>
            <person name="You F.M."/>
            <person name="Luo M.C."/>
            <person name="Dvorak J."/>
        </authorList>
    </citation>
    <scope>NUCLEOTIDE SEQUENCE [LARGE SCALE GENOMIC DNA]</scope>
    <source>
        <strain evidence="2">cv. AL8/78</strain>
    </source>
</reference>